<dbReference type="PROSITE" id="PS50048">
    <property type="entry name" value="ZN2_CY6_FUNGAL_2"/>
    <property type="match status" value="1"/>
</dbReference>
<dbReference type="Pfam" id="PF00172">
    <property type="entry name" value="Zn_clus"/>
    <property type="match status" value="1"/>
</dbReference>
<feature type="domain" description="Zn(2)-C6 fungal-type" evidence="7">
    <location>
        <begin position="10"/>
        <end position="40"/>
    </location>
</feature>
<evidence type="ECO:0000256" key="3">
    <source>
        <dbReference type="ARBA" id="ARBA00023015"/>
    </source>
</evidence>
<dbReference type="GO" id="GO:0003677">
    <property type="term" value="F:DNA binding"/>
    <property type="evidence" value="ECO:0007669"/>
    <property type="project" value="UniProtKB-KW"/>
</dbReference>
<dbReference type="InterPro" id="IPR036864">
    <property type="entry name" value="Zn2-C6_fun-type_DNA-bd_sf"/>
</dbReference>
<evidence type="ECO:0000259" key="7">
    <source>
        <dbReference type="PROSITE" id="PS50048"/>
    </source>
</evidence>
<proteinExistence type="predicted"/>
<dbReference type="Pfam" id="PF04082">
    <property type="entry name" value="Fungal_trans"/>
    <property type="match status" value="1"/>
</dbReference>
<dbReference type="OrthoDB" id="2123952at2759"/>
<evidence type="ECO:0000313" key="8">
    <source>
        <dbReference type="EMBL" id="KAH7310731.1"/>
    </source>
</evidence>
<organism evidence="8 9">
    <name type="scientific">Stachybotrys elegans</name>
    <dbReference type="NCBI Taxonomy" id="80388"/>
    <lineage>
        <taxon>Eukaryota</taxon>
        <taxon>Fungi</taxon>
        <taxon>Dikarya</taxon>
        <taxon>Ascomycota</taxon>
        <taxon>Pezizomycotina</taxon>
        <taxon>Sordariomycetes</taxon>
        <taxon>Hypocreomycetidae</taxon>
        <taxon>Hypocreales</taxon>
        <taxon>Stachybotryaceae</taxon>
        <taxon>Stachybotrys</taxon>
    </lineage>
</organism>
<accession>A0A8K0WP96</accession>
<dbReference type="AlphaFoldDB" id="A0A8K0WP96"/>
<evidence type="ECO:0000256" key="6">
    <source>
        <dbReference type="ARBA" id="ARBA00023242"/>
    </source>
</evidence>
<dbReference type="SMART" id="SM00906">
    <property type="entry name" value="Fungal_trans"/>
    <property type="match status" value="1"/>
</dbReference>
<dbReference type="PANTHER" id="PTHR46910:SF37">
    <property type="entry name" value="ZN(II)2CYS6 TRANSCRIPTION FACTOR (EUROFUNG)"/>
    <property type="match status" value="1"/>
</dbReference>
<dbReference type="GO" id="GO:0005634">
    <property type="term" value="C:nucleus"/>
    <property type="evidence" value="ECO:0007669"/>
    <property type="project" value="UniProtKB-SubCell"/>
</dbReference>
<comment type="caution">
    <text evidence="8">The sequence shown here is derived from an EMBL/GenBank/DDBJ whole genome shotgun (WGS) entry which is preliminary data.</text>
</comment>
<dbReference type="GO" id="GO:0000981">
    <property type="term" value="F:DNA-binding transcription factor activity, RNA polymerase II-specific"/>
    <property type="evidence" value="ECO:0007669"/>
    <property type="project" value="InterPro"/>
</dbReference>
<dbReference type="Gene3D" id="4.10.240.10">
    <property type="entry name" value="Zn(2)-C6 fungal-type DNA-binding domain"/>
    <property type="match status" value="1"/>
</dbReference>
<evidence type="ECO:0000256" key="5">
    <source>
        <dbReference type="ARBA" id="ARBA00023163"/>
    </source>
</evidence>
<keyword evidence="4" id="KW-0238">DNA-binding</keyword>
<dbReference type="SUPFAM" id="SSF57701">
    <property type="entry name" value="Zn2/Cys6 DNA-binding domain"/>
    <property type="match status" value="1"/>
</dbReference>
<evidence type="ECO:0000256" key="2">
    <source>
        <dbReference type="ARBA" id="ARBA00022723"/>
    </source>
</evidence>
<dbReference type="Proteomes" id="UP000813444">
    <property type="component" value="Unassembled WGS sequence"/>
</dbReference>
<gene>
    <name evidence="8" type="ORF">B0I35DRAFT_78373</name>
</gene>
<evidence type="ECO:0000313" key="9">
    <source>
        <dbReference type="Proteomes" id="UP000813444"/>
    </source>
</evidence>
<sequence length="545" mass="61827">MEKQRQTRKACDLCYRKRIKCDGQKPLCSSCIIHQVSCTYDAASRKSRPRQRQHELSSREALMQARIGSLETQLENFSRQLQELRALPGTQAISPASPFADQTKEVGLVNRGNNVAEFKLPPWQDTLPVVGKYLGTLNSFLPLFQPKNLIQLVDGWYRTPELRDSTSWAVINTVLALAHAFDTSQNPEARENAALHISRVQSALTGLISQPPELATVQVLLGTAMVFQANNEHTPAAILVSTALHFAHMLRLHVRDSFDDRDPALALQRDRVFWIAYILDRSLSIRLTQAPIQRDDDIGLDLPPAEPDNDPGGLVIDGDGVTKVNYLRLRVQLAKIQSRIYDNLYSVQGQRASPQHRALALDGIVNLLDDWKSQIPEKFRCLAVAEKHHVSYSGYFATLYSDALMCRLLVGKASSWDSEWLSRLECYNKDFWHESITRGTENRLPRGWATILDESRQLMTLFSAIMNTDSSFVRLSKCSYFSALVCLTVQKLFRPYDKIRESDHELIASGMLYLDHVADQTGMEMLRRIWNACNNVNSRLQEGIW</sequence>
<keyword evidence="9" id="KW-1185">Reference proteome</keyword>
<evidence type="ECO:0000256" key="1">
    <source>
        <dbReference type="ARBA" id="ARBA00004123"/>
    </source>
</evidence>
<keyword evidence="3" id="KW-0805">Transcription regulation</keyword>
<dbReference type="EMBL" id="JAGPNK010000012">
    <property type="protein sequence ID" value="KAH7310731.1"/>
    <property type="molecule type" value="Genomic_DNA"/>
</dbReference>
<dbReference type="InterPro" id="IPR050987">
    <property type="entry name" value="AtrR-like"/>
</dbReference>
<keyword evidence="5" id="KW-0804">Transcription</keyword>
<protein>
    <submittedName>
        <fullName evidence="8">Fungal-specific transcription factor domain-containing protein</fullName>
    </submittedName>
</protein>
<dbReference type="GO" id="GO:0008270">
    <property type="term" value="F:zinc ion binding"/>
    <property type="evidence" value="ECO:0007669"/>
    <property type="project" value="InterPro"/>
</dbReference>
<keyword evidence="6" id="KW-0539">Nucleus</keyword>
<dbReference type="InterPro" id="IPR007219">
    <property type="entry name" value="XnlR_reg_dom"/>
</dbReference>
<dbReference type="SMART" id="SM00066">
    <property type="entry name" value="GAL4"/>
    <property type="match status" value="1"/>
</dbReference>
<dbReference type="GO" id="GO:0006351">
    <property type="term" value="P:DNA-templated transcription"/>
    <property type="evidence" value="ECO:0007669"/>
    <property type="project" value="InterPro"/>
</dbReference>
<evidence type="ECO:0000256" key="4">
    <source>
        <dbReference type="ARBA" id="ARBA00023125"/>
    </source>
</evidence>
<dbReference type="InterPro" id="IPR001138">
    <property type="entry name" value="Zn2Cys6_DnaBD"/>
</dbReference>
<dbReference type="CDD" id="cd00067">
    <property type="entry name" value="GAL4"/>
    <property type="match status" value="1"/>
</dbReference>
<name>A0A8K0WP96_9HYPO</name>
<keyword evidence="2" id="KW-0479">Metal-binding</keyword>
<comment type="subcellular location">
    <subcellularLocation>
        <location evidence="1">Nucleus</location>
    </subcellularLocation>
</comment>
<dbReference type="CDD" id="cd12148">
    <property type="entry name" value="fungal_TF_MHR"/>
    <property type="match status" value="1"/>
</dbReference>
<reference evidence="8" key="1">
    <citation type="journal article" date="2021" name="Nat. Commun.">
        <title>Genetic determinants of endophytism in the Arabidopsis root mycobiome.</title>
        <authorList>
            <person name="Mesny F."/>
            <person name="Miyauchi S."/>
            <person name="Thiergart T."/>
            <person name="Pickel B."/>
            <person name="Atanasova L."/>
            <person name="Karlsson M."/>
            <person name="Huettel B."/>
            <person name="Barry K.W."/>
            <person name="Haridas S."/>
            <person name="Chen C."/>
            <person name="Bauer D."/>
            <person name="Andreopoulos W."/>
            <person name="Pangilinan J."/>
            <person name="LaButti K."/>
            <person name="Riley R."/>
            <person name="Lipzen A."/>
            <person name="Clum A."/>
            <person name="Drula E."/>
            <person name="Henrissat B."/>
            <person name="Kohler A."/>
            <person name="Grigoriev I.V."/>
            <person name="Martin F.M."/>
            <person name="Hacquard S."/>
        </authorList>
    </citation>
    <scope>NUCLEOTIDE SEQUENCE</scope>
    <source>
        <strain evidence="8">MPI-CAGE-CH-0235</strain>
    </source>
</reference>
<dbReference type="PANTHER" id="PTHR46910">
    <property type="entry name" value="TRANSCRIPTION FACTOR PDR1"/>
    <property type="match status" value="1"/>
</dbReference>